<gene>
    <name evidence="4" type="ORF">AAGT95_02005</name>
</gene>
<evidence type="ECO:0000313" key="4">
    <source>
        <dbReference type="EMBL" id="XAD54772.1"/>
    </source>
</evidence>
<proteinExistence type="predicted"/>
<dbReference type="InterPro" id="IPR011042">
    <property type="entry name" value="6-blade_b-propeller_TolB-like"/>
</dbReference>
<evidence type="ECO:0000256" key="1">
    <source>
        <dbReference type="SAM" id="MobiDB-lite"/>
    </source>
</evidence>
<dbReference type="InterPro" id="IPR011041">
    <property type="entry name" value="Quinoprot_gluc/sorb_DH_b-prop"/>
</dbReference>
<keyword evidence="4" id="KW-0560">Oxidoreductase</keyword>
<name>A0ABZ3CUA1_9GAMM</name>
<dbReference type="RefSeq" id="WP_342595353.1">
    <property type="nucleotide sequence ID" value="NZ_CP151919.1"/>
</dbReference>
<reference evidence="4 5" key="1">
    <citation type="submission" date="2024-04" db="EMBL/GenBank/DDBJ databases">
        <title>Salinicola lusitanus LLJ914,a marine bacterium isolated from the Okinawa Trough.</title>
        <authorList>
            <person name="Li J."/>
        </authorList>
    </citation>
    <scope>NUCLEOTIDE SEQUENCE [LARGE SCALE GENOMIC DNA]</scope>
    <source>
        <strain evidence="4 5">LLJ914</strain>
    </source>
</reference>
<dbReference type="Gene3D" id="2.120.10.30">
    <property type="entry name" value="TolB, C-terminal domain"/>
    <property type="match status" value="1"/>
</dbReference>
<dbReference type="Pfam" id="PF07995">
    <property type="entry name" value="GSDH"/>
    <property type="match status" value="1"/>
</dbReference>
<organism evidence="4 5">
    <name type="scientific">Salinicola lusitanus</name>
    <dbReference type="NCBI Taxonomy" id="1949085"/>
    <lineage>
        <taxon>Bacteria</taxon>
        <taxon>Pseudomonadati</taxon>
        <taxon>Pseudomonadota</taxon>
        <taxon>Gammaproteobacteria</taxon>
        <taxon>Oceanospirillales</taxon>
        <taxon>Halomonadaceae</taxon>
        <taxon>Salinicola</taxon>
    </lineage>
</organism>
<feature type="domain" description="Glucose/Sorbosone dehydrogenase" evidence="3">
    <location>
        <begin position="65"/>
        <end position="404"/>
    </location>
</feature>
<evidence type="ECO:0000259" key="3">
    <source>
        <dbReference type="Pfam" id="PF07995"/>
    </source>
</evidence>
<dbReference type="EMBL" id="CP151919">
    <property type="protein sequence ID" value="XAD54772.1"/>
    <property type="molecule type" value="Genomic_DNA"/>
</dbReference>
<evidence type="ECO:0000256" key="2">
    <source>
        <dbReference type="SAM" id="SignalP"/>
    </source>
</evidence>
<keyword evidence="2" id="KW-0732">Signal</keyword>
<feature type="chain" id="PRO_5046096182" evidence="2">
    <location>
        <begin position="24"/>
        <end position="410"/>
    </location>
</feature>
<evidence type="ECO:0000313" key="5">
    <source>
        <dbReference type="Proteomes" id="UP001453229"/>
    </source>
</evidence>
<dbReference type="Proteomes" id="UP001453229">
    <property type="component" value="Chromosome"/>
</dbReference>
<protein>
    <submittedName>
        <fullName evidence="4">PQQ-dependent sugar dehydrogenase</fullName>
        <ecNumber evidence="4">1.1.5.-</ecNumber>
    </submittedName>
</protein>
<keyword evidence="5" id="KW-1185">Reference proteome</keyword>
<accession>A0ABZ3CUA1</accession>
<dbReference type="EC" id="1.1.5.-" evidence="4"/>
<dbReference type="InterPro" id="IPR012938">
    <property type="entry name" value="Glc/Sorbosone_DH"/>
</dbReference>
<feature type="signal peptide" evidence="2">
    <location>
        <begin position="1"/>
        <end position="23"/>
    </location>
</feature>
<dbReference type="PANTHER" id="PTHR19328">
    <property type="entry name" value="HEDGEHOG-INTERACTING PROTEIN"/>
    <property type="match status" value="1"/>
</dbReference>
<dbReference type="GO" id="GO:0016491">
    <property type="term" value="F:oxidoreductase activity"/>
    <property type="evidence" value="ECO:0007669"/>
    <property type="project" value="UniProtKB-KW"/>
</dbReference>
<dbReference type="PANTHER" id="PTHR19328:SF75">
    <property type="entry name" value="ALDOSE SUGAR DEHYDROGENASE YLII"/>
    <property type="match status" value="1"/>
</dbReference>
<dbReference type="SUPFAM" id="SSF50952">
    <property type="entry name" value="Soluble quinoprotein glucose dehydrogenase"/>
    <property type="match status" value="1"/>
</dbReference>
<feature type="region of interest" description="Disordered" evidence="1">
    <location>
        <begin position="26"/>
        <end position="45"/>
    </location>
</feature>
<sequence length="410" mass="44001">MLRNLVTFPGAALLLSLGGEAFAAEPVRSGPPNAPEQTPAFDGQTRAPALDGDVTLTATPVAEGLAHPWGLAFVDNDMALVTERAGRLRAVDLQTGTLSAPIEGLPEIDARGQGGLLDVVLDPDFSSNRRIYFSYAEPRGDGENGTSVARGVLSQDHARLSDVEVIFRQTPAWNSTKHFGATLTWDDQNRLYVTLGERSLPEPRQLAQDLDTHLGKVVRIHADGSIPDDNPFAGGQNGSVEKGGLPEIWSYGHRNVQGAALNPASGELWTIEHGPRGGDELNVPEAGHNYGWPVITYGEDYSGAPIGEGVTAREGMEQPIYYWDPVIAPGDMTFYQGDRFPGWEGDLIIASLSPGGLVRLTLDSKRVSGEQRLLEKLGRVRDVEEGPDGALWVLTDSSNGALVRITPNGE</sequence>